<dbReference type="AlphaFoldDB" id="A0A060CKF5"/>
<protein>
    <submittedName>
        <fullName evidence="1">CAZy families CE9 protein</fullName>
    </submittedName>
</protein>
<dbReference type="SUPFAM" id="SSF51556">
    <property type="entry name" value="Metallo-dependent hydrolases"/>
    <property type="match status" value="1"/>
</dbReference>
<reference evidence="1" key="1">
    <citation type="journal article" date="2013" name="Environ. Microbiol.">
        <title>Seasonally variable intestinal metagenomes of the red palm weevil (Rhynchophorus ferrugineus).</title>
        <authorList>
            <person name="Jia S."/>
            <person name="Zhang X."/>
            <person name="Zhang G."/>
            <person name="Yin A."/>
            <person name="Zhang S."/>
            <person name="Li F."/>
            <person name="Wang L."/>
            <person name="Zhao D."/>
            <person name="Yun Q."/>
            <person name="Tala"/>
            <person name="Wang J."/>
            <person name="Sun G."/>
            <person name="Baabdullah M."/>
            <person name="Yu X."/>
            <person name="Hu S."/>
            <person name="Al-Mssallem I.S."/>
            <person name="Yu J."/>
        </authorList>
    </citation>
    <scope>NUCLEOTIDE SEQUENCE</scope>
</reference>
<sequence length="56" mass="6442">MFWFEVISDGIHVQPENFENLFFDHKGPENICIITDAMNAKGLPDGDYKLGELDRN</sequence>
<dbReference type="EMBL" id="KF126203">
    <property type="protein sequence ID" value="AIA93550.1"/>
    <property type="molecule type" value="Genomic_DNA"/>
</dbReference>
<dbReference type="Gene3D" id="3.20.20.140">
    <property type="entry name" value="Metal-dependent hydrolases"/>
    <property type="match status" value="1"/>
</dbReference>
<evidence type="ECO:0000313" key="1">
    <source>
        <dbReference type="EMBL" id="AIA93550.1"/>
    </source>
</evidence>
<dbReference type="InterPro" id="IPR032466">
    <property type="entry name" value="Metal_Hydrolase"/>
</dbReference>
<organism evidence="1">
    <name type="scientific">uncultured Staphylococcus sp</name>
    <dbReference type="NCBI Taxonomy" id="189668"/>
    <lineage>
        <taxon>Bacteria</taxon>
        <taxon>Bacillati</taxon>
        <taxon>Bacillota</taxon>
        <taxon>Bacilli</taxon>
        <taxon>Bacillales</taxon>
        <taxon>Staphylococcaceae</taxon>
        <taxon>Staphylococcus</taxon>
        <taxon>environmental samples</taxon>
    </lineage>
</organism>
<name>A0A060CKF5_9STAP</name>
<accession>A0A060CKF5</accession>
<proteinExistence type="predicted"/>